<keyword evidence="5 7" id="KW-0472">Membrane</keyword>
<feature type="transmembrane region" description="Helical" evidence="7">
    <location>
        <begin position="162"/>
        <end position="186"/>
    </location>
</feature>
<evidence type="ECO:0000259" key="8">
    <source>
        <dbReference type="PROSITE" id="PS50850"/>
    </source>
</evidence>
<evidence type="ECO:0000256" key="5">
    <source>
        <dbReference type="ARBA" id="ARBA00023136"/>
    </source>
</evidence>
<dbReference type="PROSITE" id="PS50850">
    <property type="entry name" value="MFS"/>
    <property type="match status" value="1"/>
</dbReference>
<dbReference type="SUPFAM" id="SSF103473">
    <property type="entry name" value="MFS general substrate transporter"/>
    <property type="match status" value="1"/>
</dbReference>
<dbReference type="InterPro" id="IPR020846">
    <property type="entry name" value="MFS_dom"/>
</dbReference>
<dbReference type="Gene3D" id="1.20.1250.20">
    <property type="entry name" value="MFS general substrate transporter like domains"/>
    <property type="match status" value="2"/>
</dbReference>
<feature type="compositionally biased region" description="Basic and acidic residues" evidence="6">
    <location>
        <begin position="1"/>
        <end position="13"/>
    </location>
</feature>
<feature type="transmembrane region" description="Helical" evidence="7">
    <location>
        <begin position="69"/>
        <end position="97"/>
    </location>
</feature>
<feature type="transmembrane region" description="Helical" evidence="7">
    <location>
        <begin position="109"/>
        <end position="129"/>
    </location>
</feature>
<feature type="transmembrane region" description="Helical" evidence="7">
    <location>
        <begin position="299"/>
        <end position="319"/>
    </location>
</feature>
<dbReference type="InterPro" id="IPR036259">
    <property type="entry name" value="MFS_trans_sf"/>
</dbReference>
<gene>
    <name evidence="9" type="ORF">SLS62_008741</name>
</gene>
<comment type="similarity">
    <text evidence="2">Belongs to the major facilitator superfamily. TCR/Tet family.</text>
</comment>
<evidence type="ECO:0000256" key="4">
    <source>
        <dbReference type="ARBA" id="ARBA00022989"/>
    </source>
</evidence>
<feature type="transmembrane region" description="Helical" evidence="7">
    <location>
        <begin position="229"/>
        <end position="247"/>
    </location>
</feature>
<evidence type="ECO:0000256" key="3">
    <source>
        <dbReference type="ARBA" id="ARBA00022692"/>
    </source>
</evidence>
<feature type="transmembrane region" description="Helical" evidence="7">
    <location>
        <begin position="464"/>
        <end position="483"/>
    </location>
</feature>
<feature type="transmembrane region" description="Helical" evidence="7">
    <location>
        <begin position="339"/>
        <end position="361"/>
    </location>
</feature>
<keyword evidence="10" id="KW-1185">Reference proteome</keyword>
<feature type="transmembrane region" description="Helical" evidence="7">
    <location>
        <begin position="198"/>
        <end position="217"/>
    </location>
</feature>
<feature type="transmembrane region" description="Helical" evidence="7">
    <location>
        <begin position="373"/>
        <end position="394"/>
    </location>
</feature>
<comment type="caution">
    <text evidence="9">The sequence shown here is derived from an EMBL/GenBank/DDBJ whole genome shotgun (WGS) entry which is preliminary data.</text>
</comment>
<feature type="compositionally biased region" description="Basic and acidic residues" evidence="6">
    <location>
        <begin position="40"/>
        <end position="52"/>
    </location>
</feature>
<protein>
    <recommendedName>
        <fullName evidence="8">Major facilitator superfamily (MFS) profile domain-containing protein</fullName>
    </recommendedName>
</protein>
<dbReference type="Pfam" id="PF07690">
    <property type="entry name" value="MFS_1"/>
    <property type="match status" value="1"/>
</dbReference>
<dbReference type="Proteomes" id="UP001320420">
    <property type="component" value="Unassembled WGS sequence"/>
</dbReference>
<evidence type="ECO:0000256" key="1">
    <source>
        <dbReference type="ARBA" id="ARBA00004141"/>
    </source>
</evidence>
<feature type="transmembrane region" description="Helical" evidence="7">
    <location>
        <begin position="433"/>
        <end position="452"/>
    </location>
</feature>
<evidence type="ECO:0000256" key="2">
    <source>
        <dbReference type="ARBA" id="ARBA00007520"/>
    </source>
</evidence>
<evidence type="ECO:0000313" key="10">
    <source>
        <dbReference type="Proteomes" id="UP001320420"/>
    </source>
</evidence>
<accession>A0AAN9YL79</accession>
<feature type="transmembrane region" description="Helical" evidence="7">
    <location>
        <begin position="401"/>
        <end position="421"/>
    </location>
</feature>
<dbReference type="GO" id="GO:0022857">
    <property type="term" value="F:transmembrane transporter activity"/>
    <property type="evidence" value="ECO:0007669"/>
    <property type="project" value="InterPro"/>
</dbReference>
<feature type="transmembrane region" description="Helical" evidence="7">
    <location>
        <begin position="540"/>
        <end position="559"/>
    </location>
</feature>
<name>A0AAN9YL79_9PEZI</name>
<evidence type="ECO:0000256" key="6">
    <source>
        <dbReference type="SAM" id="MobiDB-lite"/>
    </source>
</evidence>
<proteinExistence type="inferred from homology"/>
<organism evidence="9 10">
    <name type="scientific">Diatrype stigma</name>
    <dbReference type="NCBI Taxonomy" id="117547"/>
    <lineage>
        <taxon>Eukaryota</taxon>
        <taxon>Fungi</taxon>
        <taxon>Dikarya</taxon>
        <taxon>Ascomycota</taxon>
        <taxon>Pezizomycotina</taxon>
        <taxon>Sordariomycetes</taxon>
        <taxon>Xylariomycetidae</taxon>
        <taxon>Xylariales</taxon>
        <taxon>Diatrypaceae</taxon>
        <taxon>Diatrype</taxon>
    </lineage>
</organism>
<dbReference type="EMBL" id="JAKJXP020000084">
    <property type="protein sequence ID" value="KAK7748281.1"/>
    <property type="molecule type" value="Genomic_DNA"/>
</dbReference>
<dbReference type="InterPro" id="IPR011701">
    <property type="entry name" value="MFS"/>
</dbReference>
<feature type="transmembrane region" description="Helical" evidence="7">
    <location>
        <begin position="268"/>
        <end position="287"/>
    </location>
</feature>
<dbReference type="GO" id="GO:0005886">
    <property type="term" value="C:plasma membrane"/>
    <property type="evidence" value="ECO:0007669"/>
    <property type="project" value="TreeGrafter"/>
</dbReference>
<dbReference type="CDD" id="cd17502">
    <property type="entry name" value="MFS_Azr1_MDR_like"/>
    <property type="match status" value="1"/>
</dbReference>
<comment type="subcellular location">
    <subcellularLocation>
        <location evidence="1">Membrane</location>
        <topology evidence="1">Multi-pass membrane protein</topology>
    </subcellularLocation>
</comment>
<dbReference type="PANTHER" id="PTHR23501">
    <property type="entry name" value="MAJOR FACILITATOR SUPERFAMILY"/>
    <property type="match status" value="1"/>
</dbReference>
<feature type="domain" description="Major facilitator superfamily (MFS) profile" evidence="8">
    <location>
        <begin position="72"/>
        <end position="517"/>
    </location>
</feature>
<dbReference type="AlphaFoldDB" id="A0AAN9YL79"/>
<keyword evidence="3 7" id="KW-0812">Transmembrane</keyword>
<evidence type="ECO:0000313" key="9">
    <source>
        <dbReference type="EMBL" id="KAK7748281.1"/>
    </source>
</evidence>
<reference evidence="9 10" key="1">
    <citation type="submission" date="2024-02" db="EMBL/GenBank/DDBJ databases">
        <title>De novo assembly and annotation of 12 fungi associated with fruit tree decline syndrome in Ontario, Canada.</title>
        <authorList>
            <person name="Sulman M."/>
            <person name="Ellouze W."/>
            <person name="Ilyukhin E."/>
        </authorList>
    </citation>
    <scope>NUCLEOTIDE SEQUENCE [LARGE SCALE GENOMIC DNA]</scope>
    <source>
        <strain evidence="9 10">M11/M66-122</strain>
    </source>
</reference>
<feature type="region of interest" description="Disordered" evidence="6">
    <location>
        <begin position="1"/>
        <end position="52"/>
    </location>
</feature>
<keyword evidence="4 7" id="KW-1133">Transmembrane helix</keyword>
<feature type="transmembrane region" description="Helical" evidence="7">
    <location>
        <begin position="136"/>
        <end position="156"/>
    </location>
</feature>
<sequence>MAVDQKTDTKGPQDPDPSMAIHEIDPGFTTDSTVLASDSDAEKGQGEKGRQDAAENVRLDQLEVQGAQLYVLMGAILLAAFAMAMNGTILGTALPAITAEFKTVDDIGWYASAYLIANCAMSPFVGKLFKLFRLKLLFIIMMSIFLVGSLVAAQAGSSDTLIIARMVAGIGGSGIMNGGQTIIAAVVPISRRSSFNGIVLGTFALGQAVGPLLGGALTENASWRWCFYFNFPLGGAVIAAFAFFIKLPVDSLCKEKLTFAQKIWRIDLVGFFIFCIAVTLFLLGLQWGGTEYNWNDARVIAPMVLGLVGFCILGTWFWWRGEKALIPPRLLNSRINVMITVTSFVQSGATVTSLYWLPIWFQSIKRASPFESGVLILPMIVSQLVFSILCGVLVQRTGYYLPEVIGGNVLVAMGAGLTSTFTRGTPLGEEVGFQVLLGAGRGLVLQLLVTAMQANVPREDASIASAYCMFSQFLGSAFFSSLAKTIFTSSIPPAVAEYAPFLKDPNFLIQMGATELPEHFRGPQLDGVTDAYNAAIVNVFYLQLGAALGAFCTGWGMGWKNLKTMRQERLTDSNAATNSTENRTVSEDSTIPVGIDVEDHASAVLKNHTIETQAIEEGITSIDDTPNKRPRPMSI</sequence>
<dbReference type="PANTHER" id="PTHR23501:SF193">
    <property type="entry name" value="MULTIDRUG TRANSPORTER, PUTATIVE (AFU_ORTHOLOGUE AFUA_8G00940)-RELATED"/>
    <property type="match status" value="1"/>
</dbReference>
<evidence type="ECO:0000256" key="7">
    <source>
        <dbReference type="SAM" id="Phobius"/>
    </source>
</evidence>